<reference evidence="1 2" key="1">
    <citation type="submission" date="2012-08" db="EMBL/GenBank/DDBJ databases">
        <title>Whole genome shotgun sequence of Kineosphaera limosa NBRC 100340.</title>
        <authorList>
            <person name="Yoshida I."/>
            <person name="Isaki S."/>
            <person name="Hosoyama A."/>
            <person name="Tsuchikane K."/>
            <person name="Katsumata H."/>
            <person name="Ando Y."/>
            <person name="Ohji S."/>
            <person name="Hamada M."/>
            <person name="Tamura T."/>
            <person name="Yamazoe A."/>
            <person name="Yamazaki S."/>
            <person name="Fujita N."/>
        </authorList>
    </citation>
    <scope>NUCLEOTIDE SEQUENCE [LARGE SCALE GENOMIC DNA]</scope>
    <source>
        <strain evidence="1 2">NBRC 100340</strain>
    </source>
</reference>
<evidence type="ECO:0000313" key="1">
    <source>
        <dbReference type="EMBL" id="GAB95512.1"/>
    </source>
</evidence>
<dbReference type="Proteomes" id="UP000008366">
    <property type="component" value="Unassembled WGS sequence"/>
</dbReference>
<dbReference type="AlphaFoldDB" id="K6WTS3"/>
<dbReference type="SUPFAM" id="SSF46689">
    <property type="entry name" value="Homeodomain-like"/>
    <property type="match status" value="1"/>
</dbReference>
<accession>K6WTS3</accession>
<dbReference type="STRING" id="1184609.KILIM_021_00520"/>
<dbReference type="InterPro" id="IPR009057">
    <property type="entry name" value="Homeodomain-like_sf"/>
</dbReference>
<gene>
    <name evidence="1" type="ORF">KILIM_021_00520</name>
</gene>
<protein>
    <submittedName>
        <fullName evidence="1">Putative TetR family transcriptional regulator</fullName>
    </submittedName>
</protein>
<comment type="caution">
    <text evidence="1">The sequence shown here is derived from an EMBL/GenBank/DDBJ whole genome shotgun (WGS) entry which is preliminary data.</text>
</comment>
<proteinExistence type="predicted"/>
<dbReference type="eggNOG" id="COG1309">
    <property type="taxonomic scope" value="Bacteria"/>
</dbReference>
<evidence type="ECO:0000313" key="2">
    <source>
        <dbReference type="Proteomes" id="UP000008366"/>
    </source>
</evidence>
<sequence>MVRPARSGAARAESTRELLLTTAERLYAQRGLAHVSNRLVAQEAGQANNSAVAYHVGSKDDLVRTICRGHAEAVSAGTVELVAAARDSRHARDHVAALVLPYTRHLAALGSPCWAARFIAQVLADPVHGPTVGWHEGIVAAHAEGGTAMWSFAPPLPGPVVTLRLQMMRLLVVHTCAEQEADADALGRPVDWEPVGEALVDALTGVLLAPHR</sequence>
<organism evidence="1 2">
    <name type="scientific">Kineosphaera limosa NBRC 100340</name>
    <dbReference type="NCBI Taxonomy" id="1184609"/>
    <lineage>
        <taxon>Bacteria</taxon>
        <taxon>Bacillati</taxon>
        <taxon>Actinomycetota</taxon>
        <taxon>Actinomycetes</taxon>
        <taxon>Micrococcales</taxon>
        <taxon>Dermatophilaceae</taxon>
        <taxon>Kineosphaera</taxon>
    </lineage>
</organism>
<name>K6WTS3_9MICO</name>
<keyword evidence="2" id="KW-1185">Reference proteome</keyword>
<dbReference type="EMBL" id="BAHD01000021">
    <property type="protein sequence ID" value="GAB95512.1"/>
    <property type="molecule type" value="Genomic_DNA"/>
</dbReference>
<dbReference type="Gene3D" id="1.10.357.10">
    <property type="entry name" value="Tetracycline Repressor, domain 2"/>
    <property type="match status" value="1"/>
</dbReference>